<protein>
    <submittedName>
        <fullName evidence="1">Uncharacterized protein</fullName>
    </submittedName>
</protein>
<organism evidence="1 2">
    <name type="scientific">Diphasiastrum complanatum</name>
    <name type="common">Issler's clubmoss</name>
    <name type="synonym">Lycopodium complanatum</name>
    <dbReference type="NCBI Taxonomy" id="34168"/>
    <lineage>
        <taxon>Eukaryota</taxon>
        <taxon>Viridiplantae</taxon>
        <taxon>Streptophyta</taxon>
        <taxon>Embryophyta</taxon>
        <taxon>Tracheophyta</taxon>
        <taxon>Lycopodiopsida</taxon>
        <taxon>Lycopodiales</taxon>
        <taxon>Lycopodiaceae</taxon>
        <taxon>Lycopodioideae</taxon>
        <taxon>Diphasiastrum</taxon>
    </lineage>
</organism>
<sequence length="488" mass="52506">MANFSRNGHMQTQFMRVLLLACLSFIYIAGATSIVTQKMNFVSVDKTEINNIQNRRSKSSNRILNDSNSTTLSKQSEEGFRVELIHRDSPSSYLGLKNITRLERLRLAVQRSQERARNLAATQNGYGASFSQKTTTTDFTSPVASDFGAYLMQLKLGNPVQNFQAIVDTGSDLVWVQCNPCRSCYNQQGSVFSPSSSSTYKQLPCNSPKCSKFSNRICNPNCQYVYQYGDQSGTMGDFSSETITMTTTTGSSQQIPDFAFGCGHSNMGSFGGAGGLVGLGQGSASLTTQLGTQIQRKFSYCLVSFDDAPSTTSPLFFGSAADLRVPGVRSTPILKQGSTYYYVGLGGVSVGGKQASGSATGLTIFDSGTTLTLLEDPVYAGLKSAFQNSIHLPPGDGSAAGFDLCFDATGLTSYDVPTLSLHFTKADFNPPAANYFVLVDSNTLCLAIASSQGLGLSIIGNIMQQNYHIKYDRGKFSLSFVPTTCDSL</sequence>
<dbReference type="Proteomes" id="UP001162992">
    <property type="component" value="Chromosome 23"/>
</dbReference>
<proteinExistence type="predicted"/>
<name>A0ACC2A7K8_DIPCM</name>
<reference evidence="2" key="1">
    <citation type="journal article" date="2024" name="Proc. Natl. Acad. Sci. U.S.A.">
        <title>Extraordinary preservation of gene collinearity over three hundred million years revealed in homosporous lycophytes.</title>
        <authorList>
            <person name="Li C."/>
            <person name="Wickell D."/>
            <person name="Kuo L.Y."/>
            <person name="Chen X."/>
            <person name="Nie B."/>
            <person name="Liao X."/>
            <person name="Peng D."/>
            <person name="Ji J."/>
            <person name="Jenkins J."/>
            <person name="Williams M."/>
            <person name="Shu S."/>
            <person name="Plott C."/>
            <person name="Barry K."/>
            <person name="Rajasekar S."/>
            <person name="Grimwood J."/>
            <person name="Han X."/>
            <person name="Sun S."/>
            <person name="Hou Z."/>
            <person name="He W."/>
            <person name="Dai G."/>
            <person name="Sun C."/>
            <person name="Schmutz J."/>
            <person name="Leebens-Mack J.H."/>
            <person name="Li F.W."/>
            <person name="Wang L."/>
        </authorList>
    </citation>
    <scope>NUCLEOTIDE SEQUENCE [LARGE SCALE GENOMIC DNA]</scope>
    <source>
        <strain evidence="2">cv. PW_Plant_1</strain>
    </source>
</reference>
<keyword evidence="2" id="KW-1185">Reference proteome</keyword>
<comment type="caution">
    <text evidence="1">The sequence shown here is derived from an EMBL/GenBank/DDBJ whole genome shotgun (WGS) entry which is preliminary data.</text>
</comment>
<evidence type="ECO:0000313" key="2">
    <source>
        <dbReference type="Proteomes" id="UP001162992"/>
    </source>
</evidence>
<dbReference type="EMBL" id="CM055114">
    <property type="protein sequence ID" value="KAJ7513523.1"/>
    <property type="molecule type" value="Genomic_DNA"/>
</dbReference>
<evidence type="ECO:0000313" key="1">
    <source>
        <dbReference type="EMBL" id="KAJ7513523.1"/>
    </source>
</evidence>
<accession>A0ACC2A7K8</accession>
<gene>
    <name evidence="1" type="ORF">O6H91_23G003000</name>
</gene>